<keyword evidence="9" id="KW-1185">Reference proteome</keyword>
<dbReference type="EMBL" id="JAEKJA010000015">
    <property type="protein sequence ID" value="MBJ3777460.1"/>
    <property type="molecule type" value="Genomic_DNA"/>
</dbReference>
<dbReference type="GO" id="GO:0005524">
    <property type="term" value="F:ATP binding"/>
    <property type="evidence" value="ECO:0007669"/>
    <property type="project" value="UniProtKB-KW"/>
</dbReference>
<name>A0A934MI12_9HYPH</name>
<dbReference type="AlphaFoldDB" id="A0A934MI12"/>
<dbReference type="PANTHER" id="PTHR12835:SF5">
    <property type="entry name" value="BIOTIN--PROTEIN LIGASE"/>
    <property type="match status" value="1"/>
</dbReference>
<comment type="catalytic activity">
    <reaction evidence="6">
        <text>biotin + L-lysyl-[protein] + ATP = N(6)-biotinyl-L-lysyl-[protein] + AMP + diphosphate + H(+)</text>
        <dbReference type="Rhea" id="RHEA:11756"/>
        <dbReference type="Rhea" id="RHEA-COMP:9752"/>
        <dbReference type="Rhea" id="RHEA-COMP:10505"/>
        <dbReference type="ChEBI" id="CHEBI:15378"/>
        <dbReference type="ChEBI" id="CHEBI:29969"/>
        <dbReference type="ChEBI" id="CHEBI:30616"/>
        <dbReference type="ChEBI" id="CHEBI:33019"/>
        <dbReference type="ChEBI" id="CHEBI:57586"/>
        <dbReference type="ChEBI" id="CHEBI:83144"/>
        <dbReference type="ChEBI" id="CHEBI:456215"/>
        <dbReference type="EC" id="6.3.4.15"/>
    </reaction>
</comment>
<dbReference type="SUPFAM" id="SSF55681">
    <property type="entry name" value="Class II aaRS and biotin synthetases"/>
    <property type="match status" value="1"/>
</dbReference>
<reference evidence="8" key="1">
    <citation type="submission" date="2020-12" db="EMBL/GenBank/DDBJ databases">
        <title>Bacterial taxonomy.</title>
        <authorList>
            <person name="Pan X."/>
        </authorList>
    </citation>
    <scope>NUCLEOTIDE SEQUENCE</scope>
    <source>
        <strain evidence="8">B2012</strain>
    </source>
</reference>
<dbReference type="Gene3D" id="2.30.30.100">
    <property type="match status" value="1"/>
</dbReference>
<keyword evidence="1 8" id="KW-0436">Ligase</keyword>
<evidence type="ECO:0000259" key="7">
    <source>
        <dbReference type="PROSITE" id="PS51733"/>
    </source>
</evidence>
<dbReference type="GO" id="GO:0005737">
    <property type="term" value="C:cytoplasm"/>
    <property type="evidence" value="ECO:0007669"/>
    <property type="project" value="TreeGrafter"/>
</dbReference>
<dbReference type="EC" id="6.3.4.15" evidence="5"/>
<comment type="caution">
    <text evidence="8">The sequence shown here is derived from an EMBL/GenBank/DDBJ whole genome shotgun (WGS) entry which is preliminary data.</text>
</comment>
<dbReference type="NCBIfam" id="TIGR00121">
    <property type="entry name" value="birA_ligase"/>
    <property type="match status" value="1"/>
</dbReference>
<dbReference type="InterPro" id="IPR003142">
    <property type="entry name" value="BPL_C"/>
</dbReference>
<evidence type="ECO:0000256" key="4">
    <source>
        <dbReference type="ARBA" id="ARBA00023267"/>
    </source>
</evidence>
<dbReference type="SUPFAM" id="SSF50037">
    <property type="entry name" value="C-terminal domain of transcriptional repressors"/>
    <property type="match status" value="1"/>
</dbReference>
<dbReference type="Pfam" id="PF03099">
    <property type="entry name" value="BPL_LplA_LipB"/>
    <property type="match status" value="1"/>
</dbReference>
<dbReference type="InterPro" id="IPR004408">
    <property type="entry name" value="Biotin_CoA_COase_ligase"/>
</dbReference>
<dbReference type="PANTHER" id="PTHR12835">
    <property type="entry name" value="BIOTIN PROTEIN LIGASE"/>
    <property type="match status" value="1"/>
</dbReference>
<dbReference type="Pfam" id="PF02237">
    <property type="entry name" value="BPL_C"/>
    <property type="match status" value="1"/>
</dbReference>
<feature type="domain" description="BPL/LPL catalytic" evidence="7">
    <location>
        <begin position="1"/>
        <end position="186"/>
    </location>
</feature>
<organism evidence="8 9">
    <name type="scientific">Acuticoccus mangrovi</name>
    <dbReference type="NCBI Taxonomy" id="2796142"/>
    <lineage>
        <taxon>Bacteria</taxon>
        <taxon>Pseudomonadati</taxon>
        <taxon>Pseudomonadota</taxon>
        <taxon>Alphaproteobacteria</taxon>
        <taxon>Hyphomicrobiales</taxon>
        <taxon>Amorphaceae</taxon>
        <taxon>Acuticoccus</taxon>
    </lineage>
</organism>
<sequence>MSGEARSPAVIRLGDVGSTNDEAMQRLVEDGRPVWVIAERQLSGRGRRGRPWVSEAGNLYASFATSTTLSGDAFGFLPLAVAVAVADAIEETTGLSPQLKWPNDVLIEGRKVCGILIEARMSAAEPHRRRVVIGIGVNIAHHPEDVAATNLCAHHPQATPEDVWIALCPILDATIDILSRPGGLTAMRERWLARSVGIGGEVAVRFDDETREGRFVGLDDSGRLILDRDGSREPIAAGDVFVRSSYE</sequence>
<dbReference type="PROSITE" id="PS51733">
    <property type="entry name" value="BPL_LPL_CATALYTIC"/>
    <property type="match status" value="1"/>
</dbReference>
<evidence type="ECO:0000313" key="8">
    <source>
        <dbReference type="EMBL" id="MBJ3777460.1"/>
    </source>
</evidence>
<evidence type="ECO:0000256" key="5">
    <source>
        <dbReference type="ARBA" id="ARBA00024227"/>
    </source>
</evidence>
<dbReference type="Gene3D" id="3.30.930.10">
    <property type="entry name" value="Bira Bifunctional Protein, Domain 2"/>
    <property type="match status" value="1"/>
</dbReference>
<evidence type="ECO:0000256" key="1">
    <source>
        <dbReference type="ARBA" id="ARBA00022598"/>
    </source>
</evidence>
<keyword evidence="3" id="KW-0067">ATP-binding</keyword>
<dbReference type="InterPro" id="IPR045864">
    <property type="entry name" value="aa-tRNA-synth_II/BPL/LPL"/>
</dbReference>
<dbReference type="GO" id="GO:0004077">
    <property type="term" value="F:biotin--[biotin carboxyl-carrier protein] ligase activity"/>
    <property type="evidence" value="ECO:0007669"/>
    <property type="project" value="UniProtKB-EC"/>
</dbReference>
<dbReference type="Proteomes" id="UP000609531">
    <property type="component" value="Unassembled WGS sequence"/>
</dbReference>
<dbReference type="InterPro" id="IPR008988">
    <property type="entry name" value="Transcriptional_repressor_C"/>
</dbReference>
<accession>A0A934MI12</accession>
<proteinExistence type="predicted"/>
<gene>
    <name evidence="8" type="ORF">JCR33_17260</name>
</gene>
<dbReference type="InterPro" id="IPR004143">
    <property type="entry name" value="BPL_LPL_catalytic"/>
</dbReference>
<keyword evidence="2" id="KW-0547">Nucleotide-binding</keyword>
<evidence type="ECO:0000256" key="3">
    <source>
        <dbReference type="ARBA" id="ARBA00022840"/>
    </source>
</evidence>
<keyword evidence="4" id="KW-0092">Biotin</keyword>
<evidence type="ECO:0000256" key="2">
    <source>
        <dbReference type="ARBA" id="ARBA00022741"/>
    </source>
</evidence>
<protein>
    <recommendedName>
        <fullName evidence="5">biotin--[biotin carboxyl-carrier protein] ligase</fullName>
        <ecNumber evidence="5">6.3.4.15</ecNumber>
    </recommendedName>
</protein>
<evidence type="ECO:0000256" key="6">
    <source>
        <dbReference type="ARBA" id="ARBA00047846"/>
    </source>
</evidence>
<evidence type="ECO:0000313" key="9">
    <source>
        <dbReference type="Proteomes" id="UP000609531"/>
    </source>
</evidence>
<dbReference type="CDD" id="cd16442">
    <property type="entry name" value="BPL"/>
    <property type="match status" value="1"/>
</dbReference>